<protein>
    <submittedName>
        <fullName evidence="3">Lactonase family protein</fullName>
    </submittedName>
</protein>
<dbReference type="OrthoDB" id="9790815at2"/>
<organism evidence="3 4">
    <name type="scientific">Aerococcus urinae</name>
    <dbReference type="NCBI Taxonomy" id="1376"/>
    <lineage>
        <taxon>Bacteria</taxon>
        <taxon>Bacillati</taxon>
        <taxon>Bacillota</taxon>
        <taxon>Bacilli</taxon>
        <taxon>Lactobacillales</taxon>
        <taxon>Aerococcaceae</taxon>
        <taxon>Aerococcus</taxon>
    </lineage>
</organism>
<dbReference type="RefSeq" id="WP_060778114.1">
    <property type="nucleotide sequence ID" value="NZ_CAJHLF010000010.1"/>
</dbReference>
<dbReference type="PANTHER" id="PTHR30344:SF1">
    <property type="entry name" value="6-PHOSPHOGLUCONOLACTONASE"/>
    <property type="match status" value="1"/>
</dbReference>
<dbReference type="GeneID" id="35768365"/>
<evidence type="ECO:0000313" key="2">
    <source>
        <dbReference type="EMBL" id="MCY3052720.1"/>
    </source>
</evidence>
<comment type="similarity">
    <text evidence="1">Belongs to the cycloisomerase 2 family.</text>
</comment>
<dbReference type="EMBL" id="JAOTML010000001">
    <property type="protein sequence ID" value="MCY3052720.1"/>
    <property type="molecule type" value="Genomic_DNA"/>
</dbReference>
<dbReference type="AlphaFoldDB" id="A0A120I9Q2"/>
<dbReference type="Pfam" id="PF10282">
    <property type="entry name" value="Lactonase"/>
    <property type="match status" value="1"/>
</dbReference>
<dbReference type="Proteomes" id="UP000594771">
    <property type="component" value="Chromosome"/>
</dbReference>
<dbReference type="Proteomes" id="UP001069145">
    <property type="component" value="Unassembled WGS sequence"/>
</dbReference>
<dbReference type="InterPro" id="IPR019405">
    <property type="entry name" value="Lactonase_7-beta_prop"/>
</dbReference>
<sequence length="337" mass="38082">MEKIYLAGYTRQDNQGIHLLKWDSHHEEIKGHELIISESNPTYLALSTDGKELYTLTDQPSPGVSHYRKEGQHFVFVDHCAFLEHNGCYLALDEERQLLLNANYHEGTLALIKIQSDGQLQLQQIISRTGQGPHPNQESSHCHYFNTSPDGKYYLACDLGTDSVISYQFDQEGQLQEKASYQCQAGTGPRHLVFHPKEDILYVIGELSHTIDILTYDEGHFSFVDRVNCLPETYSGENSSAAIRISQDGNFLYVSNRGYNSLEVFEVSKEGSQLSHIQSIPSGGDFPRDFNFDANQSHVIVGHQKEKKVTFFKRDHNTGQLSPLNVSCPLNEIVCVQ</sequence>
<accession>A0A120I9Q2</accession>
<keyword evidence="5" id="KW-1185">Reference proteome</keyword>
<dbReference type="KEGG" id="aun:AWM73_03630"/>
<evidence type="ECO:0000256" key="1">
    <source>
        <dbReference type="ARBA" id="ARBA00005564"/>
    </source>
</evidence>
<dbReference type="EMBL" id="CP065662">
    <property type="protein sequence ID" value="QPS01027.1"/>
    <property type="molecule type" value="Genomic_DNA"/>
</dbReference>
<reference evidence="3 4" key="1">
    <citation type="submission" date="2020-12" db="EMBL/GenBank/DDBJ databases">
        <title>FDA dAtabase for Regulatory Grade micrObial Sequences (FDA-ARGOS): Supporting development and validation of Infectious Disease Dx tests.</title>
        <authorList>
            <person name="Sproer C."/>
            <person name="Gronow S."/>
            <person name="Severitt S."/>
            <person name="Schroder I."/>
            <person name="Tallon L."/>
            <person name="Sadzewicz L."/>
            <person name="Zhao X."/>
            <person name="Boylan J."/>
            <person name="Ott S."/>
            <person name="Bowen H."/>
            <person name="Vavikolanu K."/>
            <person name="Mehta A."/>
            <person name="Aluvathingal J."/>
            <person name="Nadendla S."/>
            <person name="Lowell S."/>
            <person name="Myers T."/>
            <person name="Yan Y."/>
            <person name="Sichtig H."/>
        </authorList>
    </citation>
    <scope>NUCLEOTIDE SEQUENCE [LARGE SCALE GENOMIC DNA]</scope>
    <source>
        <strain evidence="3 4">FDAARGOS_911</strain>
    </source>
</reference>
<proteinExistence type="inferred from homology"/>
<dbReference type="InterPro" id="IPR050282">
    <property type="entry name" value="Cycloisomerase_2"/>
</dbReference>
<evidence type="ECO:0000313" key="5">
    <source>
        <dbReference type="Proteomes" id="UP001069145"/>
    </source>
</evidence>
<dbReference type="GO" id="GO:0017057">
    <property type="term" value="F:6-phosphogluconolactonase activity"/>
    <property type="evidence" value="ECO:0007669"/>
    <property type="project" value="TreeGrafter"/>
</dbReference>
<dbReference type="GO" id="GO:0005829">
    <property type="term" value="C:cytosol"/>
    <property type="evidence" value="ECO:0007669"/>
    <property type="project" value="TreeGrafter"/>
</dbReference>
<evidence type="ECO:0000313" key="3">
    <source>
        <dbReference type="EMBL" id="QPS01027.1"/>
    </source>
</evidence>
<dbReference type="SUPFAM" id="SSF51004">
    <property type="entry name" value="C-terminal (heme d1) domain of cytochrome cd1-nitrite reductase"/>
    <property type="match status" value="1"/>
</dbReference>
<dbReference type="InterPro" id="IPR011048">
    <property type="entry name" value="Haem_d1_sf"/>
</dbReference>
<dbReference type="Gene3D" id="2.130.10.10">
    <property type="entry name" value="YVTN repeat-like/Quinoprotein amine dehydrogenase"/>
    <property type="match status" value="1"/>
</dbReference>
<reference evidence="2" key="2">
    <citation type="submission" date="2022-09" db="EMBL/GenBank/DDBJ databases">
        <title>Aerococcus urinae taxonomy study.</title>
        <authorList>
            <person name="Christensen J."/>
            <person name="Senneby E."/>
        </authorList>
    </citation>
    <scope>NUCLEOTIDE SEQUENCE</scope>
    <source>
        <strain evidence="2">NLD-066-U95</strain>
    </source>
</reference>
<dbReference type="InterPro" id="IPR015943">
    <property type="entry name" value="WD40/YVTN_repeat-like_dom_sf"/>
</dbReference>
<evidence type="ECO:0000313" key="4">
    <source>
        <dbReference type="Proteomes" id="UP000594771"/>
    </source>
</evidence>
<gene>
    <name evidence="3" type="ORF">I6G68_06425</name>
    <name evidence="2" type="ORF">ODY43_01695</name>
</gene>
<dbReference type="PANTHER" id="PTHR30344">
    <property type="entry name" value="6-PHOSPHOGLUCONOLACTONASE-RELATED"/>
    <property type="match status" value="1"/>
</dbReference>
<name>A0A120I9Q2_9LACT</name>